<dbReference type="InterPro" id="IPR043216">
    <property type="entry name" value="PAP-like"/>
</dbReference>
<feature type="domain" description="Phosphatidic acid phosphatase type 2/haloperoxidase" evidence="7">
    <location>
        <begin position="161"/>
        <end position="310"/>
    </location>
</feature>
<dbReference type="FunFam" id="1.20.144.10:FF:000039">
    <property type="entry name" value="PhosphoLipid PhosPhatase homolog"/>
    <property type="match status" value="1"/>
</dbReference>
<reference evidence="8" key="1">
    <citation type="submission" date="2021-06" db="EMBL/GenBank/DDBJ databases">
        <title>Parelaphostrongylus tenuis whole genome reference sequence.</title>
        <authorList>
            <person name="Garwood T.J."/>
            <person name="Larsen P.A."/>
            <person name="Fountain-Jones N.M."/>
            <person name="Garbe J.R."/>
            <person name="Macchietto M.G."/>
            <person name="Kania S.A."/>
            <person name="Gerhold R.W."/>
            <person name="Richards J.E."/>
            <person name="Wolf T.M."/>
        </authorList>
    </citation>
    <scope>NUCLEOTIDE SEQUENCE</scope>
    <source>
        <strain evidence="8">MNPRO001-30</strain>
        <tissue evidence="8">Meninges</tissue>
    </source>
</reference>
<sequence>MTRDGLSMCQVSAAIILEERGPDSPKPISDDSKKFRMPLKRITFSGRLATKHGADEEENFRESLVRGLVCMILDISITLTISIVLFYTFSGYWMSPYERPMPCNDESIRQPFKPNTVGMTQVLVISLGSPFFIICFVEALVFHHSQGSNKLTNYFSTSTLVYLKYLLAYALCTFVMEYFKCTVGRLRPHFIAVCQPDWSRMDCTNKEQVPVSETFCMNPDSRRIRVARTSFPSGHAAAAFHVLFFLCIYLPRIAKVTGIPHLYRTRNVLLLIYTSWTMFTAITRVTDFWHHSTDVLGGMVLAAVCVLPFFGWQWKNDDDVYVPRQLTKSRPHVE</sequence>
<dbReference type="GO" id="GO:0046839">
    <property type="term" value="P:phospholipid dephosphorylation"/>
    <property type="evidence" value="ECO:0007669"/>
    <property type="project" value="TreeGrafter"/>
</dbReference>
<gene>
    <name evidence="8" type="ORF">KIN20_000578</name>
</gene>
<evidence type="ECO:0000313" key="9">
    <source>
        <dbReference type="Proteomes" id="UP001196413"/>
    </source>
</evidence>
<dbReference type="GO" id="GO:0008195">
    <property type="term" value="F:phosphatidate phosphatase activity"/>
    <property type="evidence" value="ECO:0007669"/>
    <property type="project" value="TreeGrafter"/>
</dbReference>
<dbReference type="PANTHER" id="PTHR10165:SF174">
    <property type="entry name" value="PHOSPHATIDIC ACID PHOSPHATASE TYPE 2_HALOPEROXIDASE DOMAIN-CONTAINING PROTEIN"/>
    <property type="match status" value="1"/>
</dbReference>
<feature type="transmembrane region" description="Helical" evidence="6">
    <location>
        <begin position="231"/>
        <end position="251"/>
    </location>
</feature>
<feature type="transmembrane region" description="Helical" evidence="6">
    <location>
        <begin position="263"/>
        <end position="283"/>
    </location>
</feature>
<comment type="subcellular location">
    <subcellularLocation>
        <location evidence="1">Membrane</location>
        <topology evidence="1">Multi-pass membrane protein</topology>
    </subcellularLocation>
</comment>
<keyword evidence="9" id="KW-1185">Reference proteome</keyword>
<feature type="transmembrane region" description="Helical" evidence="6">
    <location>
        <begin position="295"/>
        <end position="314"/>
    </location>
</feature>
<protein>
    <recommendedName>
        <fullName evidence="7">Phosphatidic acid phosphatase type 2/haloperoxidase domain-containing protein</fullName>
    </recommendedName>
</protein>
<dbReference type="GO" id="GO:0007165">
    <property type="term" value="P:signal transduction"/>
    <property type="evidence" value="ECO:0007669"/>
    <property type="project" value="TreeGrafter"/>
</dbReference>
<dbReference type="SMART" id="SM00014">
    <property type="entry name" value="acidPPc"/>
    <property type="match status" value="1"/>
</dbReference>
<feature type="transmembrane region" description="Helical" evidence="6">
    <location>
        <begin position="122"/>
        <end position="142"/>
    </location>
</feature>
<dbReference type="PANTHER" id="PTHR10165">
    <property type="entry name" value="LIPID PHOSPHATE PHOSPHATASE"/>
    <property type="match status" value="1"/>
</dbReference>
<accession>A0AAD5MBK5</accession>
<evidence type="ECO:0000256" key="2">
    <source>
        <dbReference type="ARBA" id="ARBA00008816"/>
    </source>
</evidence>
<dbReference type="Pfam" id="PF01569">
    <property type="entry name" value="PAP2"/>
    <property type="match status" value="1"/>
</dbReference>
<dbReference type="Proteomes" id="UP001196413">
    <property type="component" value="Unassembled WGS sequence"/>
</dbReference>
<proteinExistence type="inferred from homology"/>
<dbReference type="GO" id="GO:0006644">
    <property type="term" value="P:phospholipid metabolic process"/>
    <property type="evidence" value="ECO:0007669"/>
    <property type="project" value="InterPro"/>
</dbReference>
<keyword evidence="3 6" id="KW-0812">Transmembrane</keyword>
<dbReference type="AlphaFoldDB" id="A0AAD5MBK5"/>
<comment type="caution">
    <text evidence="8">The sequence shown here is derived from an EMBL/GenBank/DDBJ whole genome shotgun (WGS) entry which is preliminary data.</text>
</comment>
<evidence type="ECO:0000256" key="4">
    <source>
        <dbReference type="ARBA" id="ARBA00022989"/>
    </source>
</evidence>
<evidence type="ECO:0000259" key="7">
    <source>
        <dbReference type="SMART" id="SM00014"/>
    </source>
</evidence>
<name>A0AAD5MBK5_PARTN</name>
<evidence type="ECO:0000256" key="1">
    <source>
        <dbReference type="ARBA" id="ARBA00004141"/>
    </source>
</evidence>
<organism evidence="8 9">
    <name type="scientific">Parelaphostrongylus tenuis</name>
    <name type="common">Meningeal worm</name>
    <dbReference type="NCBI Taxonomy" id="148309"/>
    <lineage>
        <taxon>Eukaryota</taxon>
        <taxon>Metazoa</taxon>
        <taxon>Ecdysozoa</taxon>
        <taxon>Nematoda</taxon>
        <taxon>Chromadorea</taxon>
        <taxon>Rhabditida</taxon>
        <taxon>Rhabditina</taxon>
        <taxon>Rhabditomorpha</taxon>
        <taxon>Strongyloidea</taxon>
        <taxon>Metastrongylidae</taxon>
        <taxon>Parelaphostrongylus</taxon>
    </lineage>
</organism>
<evidence type="ECO:0000256" key="5">
    <source>
        <dbReference type="ARBA" id="ARBA00023136"/>
    </source>
</evidence>
<feature type="transmembrane region" description="Helical" evidence="6">
    <location>
        <begin position="64"/>
        <end position="89"/>
    </location>
</feature>
<dbReference type="InterPro" id="IPR036938">
    <property type="entry name" value="PAP2/HPO_sf"/>
</dbReference>
<keyword evidence="5 6" id="KW-0472">Membrane</keyword>
<evidence type="ECO:0000256" key="3">
    <source>
        <dbReference type="ARBA" id="ARBA00022692"/>
    </source>
</evidence>
<comment type="similarity">
    <text evidence="2">Belongs to the PA-phosphatase related phosphoesterase family.</text>
</comment>
<dbReference type="EMBL" id="JAHQIW010000087">
    <property type="protein sequence ID" value="KAJ1345936.1"/>
    <property type="molecule type" value="Genomic_DNA"/>
</dbReference>
<dbReference type="GO" id="GO:0005886">
    <property type="term" value="C:plasma membrane"/>
    <property type="evidence" value="ECO:0007669"/>
    <property type="project" value="TreeGrafter"/>
</dbReference>
<evidence type="ECO:0000256" key="6">
    <source>
        <dbReference type="SAM" id="Phobius"/>
    </source>
</evidence>
<feature type="transmembrane region" description="Helical" evidence="6">
    <location>
        <begin position="162"/>
        <end position="179"/>
    </location>
</feature>
<dbReference type="Gene3D" id="1.20.144.10">
    <property type="entry name" value="Phosphatidic acid phosphatase type 2/haloperoxidase"/>
    <property type="match status" value="1"/>
</dbReference>
<evidence type="ECO:0000313" key="8">
    <source>
        <dbReference type="EMBL" id="KAJ1345936.1"/>
    </source>
</evidence>
<dbReference type="SUPFAM" id="SSF48317">
    <property type="entry name" value="Acid phosphatase/Vanadium-dependent haloperoxidase"/>
    <property type="match status" value="1"/>
</dbReference>
<keyword evidence="4 6" id="KW-1133">Transmembrane helix</keyword>
<dbReference type="InterPro" id="IPR000326">
    <property type="entry name" value="PAP2/HPO"/>
</dbReference>